<evidence type="ECO:0000313" key="8">
    <source>
        <dbReference type="Proteomes" id="UP000523955"/>
    </source>
</evidence>
<dbReference type="InterPro" id="IPR050838">
    <property type="entry name" value="Ketopantoate_reductase"/>
</dbReference>
<dbReference type="InterPro" id="IPR013752">
    <property type="entry name" value="KPA_reductase"/>
</dbReference>
<comment type="caution">
    <text evidence="7">The sequence shown here is derived from an EMBL/GenBank/DDBJ whole genome shotgun (WGS) entry which is preliminary data.</text>
</comment>
<feature type="domain" description="Ketopantoate reductase C-terminal" evidence="6">
    <location>
        <begin position="179"/>
        <end position="299"/>
    </location>
</feature>
<dbReference type="EMBL" id="JACKXE010000001">
    <property type="protein sequence ID" value="MBB6628755.1"/>
    <property type="molecule type" value="Genomic_DNA"/>
</dbReference>
<evidence type="ECO:0000313" key="7">
    <source>
        <dbReference type="EMBL" id="MBB6628755.1"/>
    </source>
</evidence>
<dbReference type="InterPro" id="IPR036291">
    <property type="entry name" value="NAD(P)-bd_dom_sf"/>
</dbReference>
<evidence type="ECO:0000256" key="2">
    <source>
        <dbReference type="ARBA" id="ARBA00022857"/>
    </source>
</evidence>
<feature type="region of interest" description="Disordered" evidence="4">
    <location>
        <begin position="226"/>
        <end position="264"/>
    </location>
</feature>
<name>A0A7X0VBT2_9ACTN</name>
<dbReference type="Gene3D" id="1.10.1040.10">
    <property type="entry name" value="N-(1-d-carboxylethyl)-l-norvaline Dehydrogenase, domain 2"/>
    <property type="match status" value="1"/>
</dbReference>
<protein>
    <submittedName>
        <fullName evidence="7">Ketopantoate reductase family protein</fullName>
    </submittedName>
</protein>
<evidence type="ECO:0000256" key="1">
    <source>
        <dbReference type="ARBA" id="ARBA00007870"/>
    </source>
</evidence>
<comment type="similarity">
    <text evidence="1">Belongs to the ketopantoate reductase family.</text>
</comment>
<dbReference type="InterPro" id="IPR008927">
    <property type="entry name" value="6-PGluconate_DH-like_C_sf"/>
</dbReference>
<dbReference type="GO" id="GO:0005737">
    <property type="term" value="C:cytoplasm"/>
    <property type="evidence" value="ECO:0007669"/>
    <property type="project" value="TreeGrafter"/>
</dbReference>
<evidence type="ECO:0000259" key="6">
    <source>
        <dbReference type="Pfam" id="PF08546"/>
    </source>
</evidence>
<reference evidence="7 8" key="1">
    <citation type="submission" date="2020-08" db="EMBL/GenBank/DDBJ databases">
        <authorList>
            <person name="Seo M.-J."/>
        </authorList>
    </citation>
    <scope>NUCLEOTIDE SEQUENCE [LARGE SCALE GENOMIC DNA]</scope>
    <source>
        <strain evidence="7 8">KIGAM211</strain>
    </source>
</reference>
<dbReference type="Pfam" id="PF02558">
    <property type="entry name" value="ApbA"/>
    <property type="match status" value="1"/>
</dbReference>
<keyword evidence="3" id="KW-0560">Oxidoreductase</keyword>
<sequence length="321" mass="33198">MRHVVLGTGAVGGVIGARLHLAGLPTTLVARGEHLAAIRRDGLVLDAADGRHVIDAAATGSVADVAWTDDTVVLLAVKSHQTASALDDLAAHAPPGTPVVCVQNGVANESAVLRRFARTYAVCVMLPATHLEPGVVVQKCDPVPGILDTGRFPDGTDDVTDAVAADLRRAGFGSVPRADIMAWKHRKLLMNLGNGVDASFAPGPAADELADRAQTEGEDVLHRAGIPVTSAADDRARRGETLRRRTDAPDPADTGGSTWQSVTRGGPVEVDYLSGEIVLVARLHGLAAPVNEAVQRATTALAASGGVPRSLDAAELLARLP</sequence>
<dbReference type="Proteomes" id="UP000523955">
    <property type="component" value="Unassembled WGS sequence"/>
</dbReference>
<evidence type="ECO:0000256" key="4">
    <source>
        <dbReference type="SAM" id="MobiDB-lite"/>
    </source>
</evidence>
<dbReference type="Gene3D" id="3.40.50.720">
    <property type="entry name" value="NAD(P)-binding Rossmann-like Domain"/>
    <property type="match status" value="1"/>
</dbReference>
<evidence type="ECO:0000259" key="5">
    <source>
        <dbReference type="Pfam" id="PF02558"/>
    </source>
</evidence>
<dbReference type="GO" id="GO:0008677">
    <property type="term" value="F:2-dehydropantoate 2-reductase activity"/>
    <property type="evidence" value="ECO:0007669"/>
    <property type="project" value="TreeGrafter"/>
</dbReference>
<dbReference type="RefSeq" id="WP_185253773.1">
    <property type="nucleotide sequence ID" value="NZ_JACKXE010000001.1"/>
</dbReference>
<dbReference type="PANTHER" id="PTHR43765:SF2">
    <property type="entry name" value="2-DEHYDROPANTOATE 2-REDUCTASE"/>
    <property type="match status" value="1"/>
</dbReference>
<dbReference type="GO" id="GO:0050661">
    <property type="term" value="F:NADP binding"/>
    <property type="evidence" value="ECO:0007669"/>
    <property type="project" value="TreeGrafter"/>
</dbReference>
<evidence type="ECO:0000256" key="3">
    <source>
        <dbReference type="ARBA" id="ARBA00023002"/>
    </source>
</evidence>
<gene>
    <name evidence="7" type="ORF">H5V45_15620</name>
</gene>
<keyword evidence="2" id="KW-0521">NADP</keyword>
<accession>A0A7X0VBT2</accession>
<dbReference type="PANTHER" id="PTHR43765">
    <property type="entry name" value="2-DEHYDROPANTOATE 2-REDUCTASE-RELATED"/>
    <property type="match status" value="1"/>
</dbReference>
<dbReference type="SUPFAM" id="SSF48179">
    <property type="entry name" value="6-phosphogluconate dehydrogenase C-terminal domain-like"/>
    <property type="match status" value="1"/>
</dbReference>
<dbReference type="InterPro" id="IPR013332">
    <property type="entry name" value="KPR_N"/>
</dbReference>
<dbReference type="SUPFAM" id="SSF51735">
    <property type="entry name" value="NAD(P)-binding Rossmann-fold domains"/>
    <property type="match status" value="1"/>
</dbReference>
<feature type="compositionally biased region" description="Basic and acidic residues" evidence="4">
    <location>
        <begin position="232"/>
        <end position="248"/>
    </location>
</feature>
<feature type="domain" description="Ketopantoate reductase N-terminal" evidence="5">
    <location>
        <begin position="4"/>
        <end position="139"/>
    </location>
</feature>
<dbReference type="Pfam" id="PF08546">
    <property type="entry name" value="ApbA_C"/>
    <property type="match status" value="1"/>
</dbReference>
<dbReference type="InterPro" id="IPR013328">
    <property type="entry name" value="6PGD_dom2"/>
</dbReference>
<proteinExistence type="inferred from homology"/>
<dbReference type="AlphaFoldDB" id="A0A7X0VBT2"/>
<organism evidence="7 8">
    <name type="scientific">Nocardioides luti</name>
    <dbReference type="NCBI Taxonomy" id="2761101"/>
    <lineage>
        <taxon>Bacteria</taxon>
        <taxon>Bacillati</taxon>
        <taxon>Actinomycetota</taxon>
        <taxon>Actinomycetes</taxon>
        <taxon>Propionibacteriales</taxon>
        <taxon>Nocardioidaceae</taxon>
        <taxon>Nocardioides</taxon>
    </lineage>
</organism>
<keyword evidence="8" id="KW-1185">Reference proteome</keyword>